<feature type="compositionally biased region" description="Acidic residues" evidence="1">
    <location>
        <begin position="631"/>
        <end position="644"/>
    </location>
</feature>
<protein>
    <submittedName>
        <fullName evidence="2">Uncharacterized protein</fullName>
    </submittedName>
</protein>
<gene>
    <name evidence="2" type="ORF">TPC1_14687</name>
</gene>
<evidence type="ECO:0000256" key="1">
    <source>
        <dbReference type="SAM" id="MobiDB-lite"/>
    </source>
</evidence>
<dbReference type="AlphaFoldDB" id="A0A146K9Z5"/>
<dbReference type="EMBL" id="GDID01003468">
    <property type="protein sequence ID" value="JAP93138.1"/>
    <property type="molecule type" value="Transcribed_RNA"/>
</dbReference>
<name>A0A146K9Z5_9EUKA</name>
<feature type="compositionally biased region" description="Low complexity" evidence="1">
    <location>
        <begin position="652"/>
        <end position="670"/>
    </location>
</feature>
<reference evidence="2" key="1">
    <citation type="submission" date="2015-07" db="EMBL/GenBank/DDBJ databases">
        <title>Adaptation to a free-living lifestyle via gene acquisitions in the diplomonad Trepomonas sp. PC1.</title>
        <authorList>
            <person name="Xu F."/>
            <person name="Jerlstrom-Hultqvist J."/>
            <person name="Kolisko M."/>
            <person name="Simpson A.G.B."/>
            <person name="Roger A.J."/>
            <person name="Svard S.G."/>
            <person name="Andersson J.O."/>
        </authorList>
    </citation>
    <scope>NUCLEOTIDE SEQUENCE</scope>
    <source>
        <strain evidence="2">PC1</strain>
    </source>
</reference>
<feature type="region of interest" description="Disordered" evidence="1">
    <location>
        <begin position="627"/>
        <end position="675"/>
    </location>
</feature>
<organism evidence="2">
    <name type="scientific">Trepomonas sp. PC1</name>
    <dbReference type="NCBI Taxonomy" id="1076344"/>
    <lineage>
        <taxon>Eukaryota</taxon>
        <taxon>Metamonada</taxon>
        <taxon>Diplomonadida</taxon>
        <taxon>Hexamitidae</taxon>
        <taxon>Hexamitinae</taxon>
        <taxon>Trepomonas</taxon>
    </lineage>
</organism>
<feature type="non-terminal residue" evidence="2">
    <location>
        <position position="1"/>
    </location>
</feature>
<proteinExistence type="predicted"/>
<accession>A0A146K9Z5</accession>
<sequence length="1087" mass="125112">RITPMFQSDYSYAINLMIQLITLATSGMSIQENSEDYKAKKINIQDIDVFPKILSDNLQDVINMQTIQQIVSSFYQSSISIDKTQQNYDYTQVKKIQKLNQIQPDICAISTKLQLYWLNLTLVARYNKQVFQTLAWFVQNSASFVYLASVDSVFAASIRGIKKRNDETLMHLPSNKQTIWLKDLLSNNKTFNKIQTLPPLFKQTDISISILLFIMSIAIEPENLMENIHIFNILCQNKMGETLFDQVQQYSADVSKNQSGSINSIVNENTAEEVSRQMKDSYSQSIGLFTATEIEIRPELVSDAVYQLYCAFIDSYKLRKQHGLNLLNSNLILTVIYFDNQISVIQLANYVFQILPAEVKQELKALEFQRIIQFNDVVQQSVALLIDPNLSGFQVISDLENICQMKIGGLQDTHTYPVFVFIPACPISKHFSQPLDKGANSSNFKILENFDQQFSQLLQTQNPTYYYIRMPETPIKAFQHVLSIVVATVEKTKPNLWFKNQRLVTLRGLVMFVLKYTLLLLNETHNYADNDVSKSILQLITKMQQITQNTLLIKDNPPISVQNMNDMQILNIVDSAFDSFEIMGQQRYKNQFDNLNLNIQADLVDVLHQYISFSVQKPKTIDEKIKSKLDEESESSNDDFSGDEQSEKSESETSNTSSKETSSSLDLSKTVSQTSAGTHIQQNKIWKKWKDVAQNKFEDVVVKLSEINCPFVNKLDAFSLKENIEQLISNEQRKLRHLIIPVSSQFKNQQLQSWEELYESPDQVLKKASILRLGRLNNFVQVYSYIQKLSLLSESFSIDPTSKFNQKQKAALKSAFGMNISEQKIRAFFGSDPVRYLVRQMIQENEFDIQETNSVDTQLKYLPNGLSVFLQIVDKKRVKHYYNRLQNFELYNKLIQFQQIQPSMPVMSFIATDQSWTIDATIFGPVLGNIFQFLKVMKALKSNSAIHQQIILLTPWKFDTAVKINKFGLFEPVDQPRFLVEITGLRLYGINYDQQIHTVCDHNTESLLGYNQALSLFVNICTLDYNNKDFRIDEAENHLHYLVNEKYIPVPLRIGGPCKPIALLENDTQIESSWFKAKNPFLGIKLM</sequence>
<evidence type="ECO:0000313" key="2">
    <source>
        <dbReference type="EMBL" id="JAP93138.1"/>
    </source>
</evidence>